<dbReference type="Gene3D" id="2.40.50.230">
    <property type="entry name" value="Gp5 N-terminal domain"/>
    <property type="match status" value="1"/>
</dbReference>
<accession>A0A3E5AQR5</accession>
<dbReference type="Proteomes" id="UP000260970">
    <property type="component" value="Unassembled WGS sequence"/>
</dbReference>
<organism evidence="1 3">
    <name type="scientific">Agathobacter rectalis</name>
    <dbReference type="NCBI Taxonomy" id="39491"/>
    <lineage>
        <taxon>Bacteria</taxon>
        <taxon>Bacillati</taxon>
        <taxon>Bacillota</taxon>
        <taxon>Clostridia</taxon>
        <taxon>Lachnospirales</taxon>
        <taxon>Lachnospiraceae</taxon>
        <taxon>Agathobacter</taxon>
    </lineage>
</organism>
<dbReference type="EMBL" id="QSUG01000003">
    <property type="protein sequence ID" value="RGN25129.1"/>
    <property type="molecule type" value="Genomic_DNA"/>
</dbReference>
<dbReference type="Proteomes" id="UP000286581">
    <property type="component" value="Unassembled WGS sequence"/>
</dbReference>
<dbReference type="InterPro" id="IPR037026">
    <property type="entry name" value="Vgr_OB-fold_dom_sf"/>
</dbReference>
<evidence type="ECO:0000313" key="4">
    <source>
        <dbReference type="Proteomes" id="UP000286581"/>
    </source>
</evidence>
<evidence type="ECO:0000313" key="3">
    <source>
        <dbReference type="Proteomes" id="UP000260970"/>
    </source>
</evidence>
<comment type="caution">
    <text evidence="1">The sequence shown here is derived from an EMBL/GenBank/DDBJ whole genome shotgun (WGS) entry which is preliminary data.</text>
</comment>
<gene>
    <name evidence="2" type="ORF">DWV78_09120</name>
    <name evidence="1" type="ORF">DXB72_05095</name>
</gene>
<proteinExistence type="predicted"/>
<name>A0A3E5AQR5_9FIRM</name>
<sequence length="141" mass="15058">MADRTIRIGKVSSVDYGSGMIKVTYPDLDNSVTDDLPYLTFNDEYKMPKVGASVLVVHLSNGSAMGIVAGTYWNSSHRPPVSGKGVYRKDLAQAIGEAFLQYSGSSLQIHAPAITLDASRITLATKSGSITVAEIINHIKG</sequence>
<protein>
    <recommendedName>
        <fullName evidence="5">Phage baseplate protein</fullName>
    </recommendedName>
</protein>
<dbReference type="RefSeq" id="WP_117689807.1">
    <property type="nucleotide sequence ID" value="NZ_QSUE01000002.1"/>
</dbReference>
<reference evidence="3 4" key="1">
    <citation type="submission" date="2018-08" db="EMBL/GenBank/DDBJ databases">
        <title>A genome reference for cultivated species of the human gut microbiota.</title>
        <authorList>
            <person name="Zou Y."/>
            <person name="Xue W."/>
            <person name="Luo G."/>
        </authorList>
    </citation>
    <scope>NUCLEOTIDE SEQUENCE [LARGE SCALE GENOMIC DNA]</scope>
    <source>
        <strain evidence="2 4">AF12-8</strain>
        <strain evidence="1 3">OM05-6AA</strain>
    </source>
</reference>
<evidence type="ECO:0000313" key="2">
    <source>
        <dbReference type="EMBL" id="RGW39507.1"/>
    </source>
</evidence>
<dbReference type="AlphaFoldDB" id="A0A3E5AQR5"/>
<evidence type="ECO:0000313" key="1">
    <source>
        <dbReference type="EMBL" id="RGN25129.1"/>
    </source>
</evidence>
<dbReference type="EMBL" id="QSAE01000026">
    <property type="protein sequence ID" value="RGW39507.1"/>
    <property type="molecule type" value="Genomic_DNA"/>
</dbReference>
<evidence type="ECO:0008006" key="5">
    <source>
        <dbReference type="Google" id="ProtNLM"/>
    </source>
</evidence>